<reference evidence="1" key="1">
    <citation type="journal article" date="2020" name="Stud. Mycol.">
        <title>101 Dothideomycetes genomes: a test case for predicting lifestyles and emergence of pathogens.</title>
        <authorList>
            <person name="Haridas S."/>
            <person name="Albert R."/>
            <person name="Binder M."/>
            <person name="Bloem J."/>
            <person name="Labutti K."/>
            <person name="Salamov A."/>
            <person name="Andreopoulos B."/>
            <person name="Baker S."/>
            <person name="Barry K."/>
            <person name="Bills G."/>
            <person name="Bluhm B."/>
            <person name="Cannon C."/>
            <person name="Castanera R."/>
            <person name="Culley D."/>
            <person name="Daum C."/>
            <person name="Ezra D."/>
            <person name="Gonzalez J."/>
            <person name="Henrissat B."/>
            <person name="Kuo A."/>
            <person name="Liang C."/>
            <person name="Lipzen A."/>
            <person name="Lutzoni F."/>
            <person name="Magnuson J."/>
            <person name="Mondo S."/>
            <person name="Nolan M."/>
            <person name="Ohm R."/>
            <person name="Pangilinan J."/>
            <person name="Park H.-J."/>
            <person name="Ramirez L."/>
            <person name="Alfaro M."/>
            <person name="Sun H."/>
            <person name="Tritt A."/>
            <person name="Yoshinaga Y."/>
            <person name="Zwiers L.-H."/>
            <person name="Turgeon B."/>
            <person name="Goodwin S."/>
            <person name="Spatafora J."/>
            <person name="Crous P."/>
            <person name="Grigoriev I."/>
        </authorList>
    </citation>
    <scope>NUCLEOTIDE SEQUENCE</scope>
    <source>
        <strain evidence="1">CBS 473.64</strain>
    </source>
</reference>
<dbReference type="Proteomes" id="UP000799753">
    <property type="component" value="Unassembled WGS sequence"/>
</dbReference>
<proteinExistence type="predicted"/>
<dbReference type="OrthoDB" id="5397557at2759"/>
<organism evidence="1 2">
    <name type="scientific">Massarina eburnea CBS 473.64</name>
    <dbReference type="NCBI Taxonomy" id="1395130"/>
    <lineage>
        <taxon>Eukaryota</taxon>
        <taxon>Fungi</taxon>
        <taxon>Dikarya</taxon>
        <taxon>Ascomycota</taxon>
        <taxon>Pezizomycotina</taxon>
        <taxon>Dothideomycetes</taxon>
        <taxon>Pleosporomycetidae</taxon>
        <taxon>Pleosporales</taxon>
        <taxon>Massarineae</taxon>
        <taxon>Massarinaceae</taxon>
        <taxon>Massarina</taxon>
    </lineage>
</organism>
<evidence type="ECO:0000313" key="2">
    <source>
        <dbReference type="Proteomes" id="UP000799753"/>
    </source>
</evidence>
<dbReference type="EMBL" id="MU006786">
    <property type="protein sequence ID" value="KAF2639600.1"/>
    <property type="molecule type" value="Genomic_DNA"/>
</dbReference>
<keyword evidence="2" id="KW-1185">Reference proteome</keyword>
<gene>
    <name evidence="1" type="ORF">P280DRAFT_550316</name>
</gene>
<protein>
    <submittedName>
        <fullName evidence="1">Uncharacterized protein</fullName>
    </submittedName>
</protein>
<evidence type="ECO:0000313" key="1">
    <source>
        <dbReference type="EMBL" id="KAF2639600.1"/>
    </source>
</evidence>
<dbReference type="AlphaFoldDB" id="A0A6A6RW79"/>
<sequence length="117" mass="14030">MNISRFIRVEATELFFSDPEAVYWIAAEWLLQGGYPGNILYDLNFMLHVEHLYINFLWMAEKNWMNPADWKVYSSTEEETVVGAYGDMDENMRKLWSTVQRRFLRLKHITLSETKDR</sequence>
<name>A0A6A6RW79_9PLEO</name>
<accession>A0A6A6RW79</accession>